<name>A0ACC2RAP6_9NEOP</name>
<sequence>MLFLTDFKKAGEKEQRSDGEKLHMSYAEDLEISSTNDAMQSPERVRIETPKTLSLECTPKAAENVERPAEVSTSEAWGSGASGAPADGWPALAAEAYIQAARHKIEGENLPSSTDTRN</sequence>
<proteinExistence type="predicted"/>
<accession>A0ACC2RAP6</accession>
<evidence type="ECO:0000313" key="2">
    <source>
        <dbReference type="Proteomes" id="UP001231649"/>
    </source>
</evidence>
<reference evidence="1" key="1">
    <citation type="submission" date="2023-03" db="EMBL/GenBank/DDBJ databases">
        <title>Chromosome-level genomes of two armyworms, Mythimna separata and Mythimna loreyi, provide insights into the biosynthesis and reception of sex pheromones.</title>
        <authorList>
            <person name="Zhao H."/>
        </authorList>
    </citation>
    <scope>NUCLEOTIDE SEQUENCE</scope>
    <source>
        <strain evidence="1">BeijingLab</strain>
    </source>
</reference>
<dbReference type="Proteomes" id="UP001231649">
    <property type="component" value="Chromosome 1"/>
</dbReference>
<comment type="caution">
    <text evidence="1">The sequence shown here is derived from an EMBL/GenBank/DDBJ whole genome shotgun (WGS) entry which is preliminary data.</text>
</comment>
<keyword evidence="2" id="KW-1185">Reference proteome</keyword>
<gene>
    <name evidence="1" type="ORF">PYW08_000171</name>
</gene>
<evidence type="ECO:0000313" key="1">
    <source>
        <dbReference type="EMBL" id="KAJ8737576.1"/>
    </source>
</evidence>
<organism evidence="1 2">
    <name type="scientific">Mythimna loreyi</name>
    <dbReference type="NCBI Taxonomy" id="667449"/>
    <lineage>
        <taxon>Eukaryota</taxon>
        <taxon>Metazoa</taxon>
        <taxon>Ecdysozoa</taxon>
        <taxon>Arthropoda</taxon>
        <taxon>Hexapoda</taxon>
        <taxon>Insecta</taxon>
        <taxon>Pterygota</taxon>
        <taxon>Neoptera</taxon>
        <taxon>Endopterygota</taxon>
        <taxon>Lepidoptera</taxon>
        <taxon>Glossata</taxon>
        <taxon>Ditrysia</taxon>
        <taxon>Noctuoidea</taxon>
        <taxon>Noctuidae</taxon>
        <taxon>Noctuinae</taxon>
        <taxon>Hadenini</taxon>
        <taxon>Mythimna</taxon>
    </lineage>
</organism>
<protein>
    <submittedName>
        <fullName evidence="1">Uncharacterized protein</fullName>
    </submittedName>
</protein>
<dbReference type="EMBL" id="CM056777">
    <property type="protein sequence ID" value="KAJ8737576.1"/>
    <property type="molecule type" value="Genomic_DNA"/>
</dbReference>